<dbReference type="InterPro" id="IPR036179">
    <property type="entry name" value="Ig-like_dom_sf"/>
</dbReference>
<feature type="domain" description="Ig-like" evidence="10">
    <location>
        <begin position="182"/>
        <end position="279"/>
    </location>
</feature>
<comment type="subcellular location">
    <subcellularLocation>
        <location evidence="1">Cell membrane</location>
    </subcellularLocation>
</comment>
<dbReference type="PANTHER" id="PTHR12231">
    <property type="entry name" value="CTX-RELATED TYPE I TRANSMEMBRANE PROTEIN"/>
    <property type="match status" value="1"/>
</dbReference>
<dbReference type="PANTHER" id="PTHR12231:SF253">
    <property type="entry name" value="DPR-INTERACTING PROTEIN ETA, ISOFORM B-RELATED"/>
    <property type="match status" value="1"/>
</dbReference>
<dbReference type="InterPro" id="IPR007110">
    <property type="entry name" value="Ig-like_dom"/>
</dbReference>
<keyword evidence="11" id="KW-1185">Reference proteome</keyword>
<keyword evidence="5" id="KW-0472">Membrane</keyword>
<dbReference type="Pfam" id="PF07686">
    <property type="entry name" value="V-set"/>
    <property type="match status" value="1"/>
</dbReference>
<dbReference type="InterPro" id="IPR013783">
    <property type="entry name" value="Ig-like_fold"/>
</dbReference>
<evidence type="ECO:0000256" key="2">
    <source>
        <dbReference type="ARBA" id="ARBA00022475"/>
    </source>
</evidence>
<dbReference type="InterPro" id="IPR003599">
    <property type="entry name" value="Ig_sub"/>
</dbReference>
<dbReference type="PROSITE" id="PS50835">
    <property type="entry name" value="IG_LIKE"/>
    <property type="match status" value="3"/>
</dbReference>
<keyword evidence="4" id="KW-0677">Repeat</keyword>
<feature type="compositionally biased region" description="Low complexity" evidence="9">
    <location>
        <begin position="558"/>
        <end position="568"/>
    </location>
</feature>
<dbReference type="Gene3D" id="2.60.40.10">
    <property type="entry name" value="Immunoglobulins"/>
    <property type="match status" value="3"/>
</dbReference>
<dbReference type="SUPFAM" id="SSF48726">
    <property type="entry name" value="Immunoglobulin"/>
    <property type="match status" value="3"/>
</dbReference>
<keyword evidence="8" id="KW-0393">Immunoglobulin domain</keyword>
<dbReference type="KEGG" id="hazt:108670550"/>
<dbReference type="FunFam" id="2.60.40.10:FF:000328">
    <property type="entry name" value="CLUMA_CG000981, isoform A"/>
    <property type="match status" value="1"/>
</dbReference>
<keyword evidence="3" id="KW-0732">Signal</keyword>
<dbReference type="GO" id="GO:0005886">
    <property type="term" value="C:plasma membrane"/>
    <property type="evidence" value="ECO:0007669"/>
    <property type="project" value="UniProtKB-SubCell"/>
</dbReference>
<evidence type="ECO:0000256" key="3">
    <source>
        <dbReference type="ARBA" id="ARBA00022729"/>
    </source>
</evidence>
<evidence type="ECO:0000313" key="11">
    <source>
        <dbReference type="Proteomes" id="UP000694843"/>
    </source>
</evidence>
<evidence type="ECO:0000256" key="4">
    <source>
        <dbReference type="ARBA" id="ARBA00022737"/>
    </source>
</evidence>
<evidence type="ECO:0000256" key="5">
    <source>
        <dbReference type="ARBA" id="ARBA00023136"/>
    </source>
</evidence>
<evidence type="ECO:0000313" key="12">
    <source>
        <dbReference type="RefSeq" id="XP_018013506.2"/>
    </source>
</evidence>
<dbReference type="Proteomes" id="UP000694843">
    <property type="component" value="Unplaced"/>
</dbReference>
<evidence type="ECO:0000256" key="7">
    <source>
        <dbReference type="ARBA" id="ARBA00023180"/>
    </source>
</evidence>
<feature type="region of interest" description="Disordered" evidence="9">
    <location>
        <begin position="546"/>
        <end position="568"/>
    </location>
</feature>
<dbReference type="SMART" id="SM00408">
    <property type="entry name" value="IGc2"/>
    <property type="match status" value="3"/>
</dbReference>
<dbReference type="Pfam" id="PF13927">
    <property type="entry name" value="Ig_3"/>
    <property type="match status" value="2"/>
</dbReference>
<keyword evidence="7" id="KW-0325">Glycoprotein</keyword>
<proteinExistence type="predicted"/>
<accession>A0A8B7NJM1</accession>
<dbReference type="InterPro" id="IPR013106">
    <property type="entry name" value="Ig_V-set"/>
</dbReference>
<feature type="compositionally biased region" description="Polar residues" evidence="9">
    <location>
        <begin position="497"/>
        <end position="516"/>
    </location>
</feature>
<dbReference type="SMART" id="SM00409">
    <property type="entry name" value="IG"/>
    <property type="match status" value="3"/>
</dbReference>
<evidence type="ECO:0000256" key="1">
    <source>
        <dbReference type="ARBA" id="ARBA00004236"/>
    </source>
</evidence>
<sequence length="595" mass="66511">MKAKISAIFNLHRKALMTSRSMQDNKNENEQTLGHDTFVNRILKGVRETQVPKTKLRVTSRAELPLVKPCNDTLSLTYVGKPRLVTRQYNTVHLVFIIEKVFKFVSFHARKILASFAERSSVIEDFKIKPKPRSGSRGSIFGPRTSFAMDVTRLVQMFFTALMIMGAATSSISAEEDASSLPRFLEPIPNKTVVVGRDVILPCSVDNLKGYKVAWIFVETQTILTIHHTIISKNPRFSLARNDHKHWYLRITNVKPSDRGYYMCQVNSDPMMSQKGLLEVQVPPDIIDEKSSSEVVVQEGNDVTLRCHATGSPKPTISWKREDGGQINLSKGINLKVTDSEVLHIPKVSRLHMGAYLCIASNDVPPSVSKRITLKVQFAPVLWIPNQLVSVSRGMDVELVCHTEAFPRSINYWSGTSGNIILSSGRFDSIVAENGYKAYMKLKIRDMQPEDFGTYGCSAKNSFGESNGTIKVYEIPRELIYNAPPARENATVDPNAAGSNTRGAGRHSSGQWQLANESEENDDGPAITITPDGTINYDVRKLFRNNAKSERRAPNRRPPSLSHPPFSLSHSPALGSRLPLMCITLGAVQRYFLWH</sequence>
<feature type="domain" description="Ig-like" evidence="10">
    <location>
        <begin position="284"/>
        <end position="369"/>
    </location>
</feature>
<dbReference type="GeneID" id="108670550"/>
<dbReference type="GO" id="GO:0043005">
    <property type="term" value="C:neuron projection"/>
    <property type="evidence" value="ECO:0007669"/>
    <property type="project" value="TreeGrafter"/>
</dbReference>
<dbReference type="InterPro" id="IPR051170">
    <property type="entry name" value="Neural/epithelial_adhesion"/>
</dbReference>
<evidence type="ECO:0000256" key="8">
    <source>
        <dbReference type="ARBA" id="ARBA00023319"/>
    </source>
</evidence>
<dbReference type="SMART" id="SM00406">
    <property type="entry name" value="IGv"/>
    <property type="match status" value="2"/>
</dbReference>
<evidence type="ECO:0000256" key="9">
    <source>
        <dbReference type="SAM" id="MobiDB-lite"/>
    </source>
</evidence>
<keyword evidence="6" id="KW-1015">Disulfide bond</keyword>
<dbReference type="AlphaFoldDB" id="A0A8B7NJM1"/>
<reference evidence="12" key="1">
    <citation type="submission" date="2025-08" db="UniProtKB">
        <authorList>
            <consortium name="RefSeq"/>
        </authorList>
    </citation>
    <scope>IDENTIFICATION</scope>
    <source>
        <tissue evidence="12">Whole organism</tissue>
    </source>
</reference>
<dbReference type="OrthoDB" id="10012075at2759"/>
<dbReference type="InterPro" id="IPR003598">
    <property type="entry name" value="Ig_sub2"/>
</dbReference>
<feature type="domain" description="Ig-like" evidence="10">
    <location>
        <begin position="380"/>
        <end position="471"/>
    </location>
</feature>
<protein>
    <submittedName>
        <fullName evidence="12">Hemicentin-2</fullName>
    </submittedName>
</protein>
<feature type="region of interest" description="Disordered" evidence="9">
    <location>
        <begin position="486"/>
        <end position="532"/>
    </location>
</feature>
<keyword evidence="2" id="KW-1003">Cell membrane</keyword>
<evidence type="ECO:0000259" key="10">
    <source>
        <dbReference type="PROSITE" id="PS50835"/>
    </source>
</evidence>
<gene>
    <name evidence="12" type="primary">LOC108670550</name>
</gene>
<dbReference type="RefSeq" id="XP_018013506.2">
    <property type="nucleotide sequence ID" value="XM_018158017.2"/>
</dbReference>
<organism evidence="11 12">
    <name type="scientific">Hyalella azteca</name>
    <name type="common">Amphipod</name>
    <dbReference type="NCBI Taxonomy" id="294128"/>
    <lineage>
        <taxon>Eukaryota</taxon>
        <taxon>Metazoa</taxon>
        <taxon>Ecdysozoa</taxon>
        <taxon>Arthropoda</taxon>
        <taxon>Crustacea</taxon>
        <taxon>Multicrustacea</taxon>
        <taxon>Malacostraca</taxon>
        <taxon>Eumalacostraca</taxon>
        <taxon>Peracarida</taxon>
        <taxon>Amphipoda</taxon>
        <taxon>Senticaudata</taxon>
        <taxon>Talitrida</taxon>
        <taxon>Talitroidea</taxon>
        <taxon>Hyalellidae</taxon>
        <taxon>Hyalella</taxon>
    </lineage>
</organism>
<name>A0A8B7NJM1_HYAAZ</name>
<evidence type="ECO:0000256" key="6">
    <source>
        <dbReference type="ARBA" id="ARBA00023157"/>
    </source>
</evidence>